<reference evidence="1" key="1">
    <citation type="journal article" date="2020" name="Stud. Mycol.">
        <title>101 Dothideomycetes genomes: a test case for predicting lifestyles and emergence of pathogens.</title>
        <authorList>
            <person name="Haridas S."/>
            <person name="Albert R."/>
            <person name="Binder M."/>
            <person name="Bloem J."/>
            <person name="Labutti K."/>
            <person name="Salamov A."/>
            <person name="Andreopoulos B."/>
            <person name="Baker S."/>
            <person name="Barry K."/>
            <person name="Bills G."/>
            <person name="Bluhm B."/>
            <person name="Cannon C."/>
            <person name="Castanera R."/>
            <person name="Culley D."/>
            <person name="Daum C."/>
            <person name="Ezra D."/>
            <person name="Gonzalez J."/>
            <person name="Henrissat B."/>
            <person name="Kuo A."/>
            <person name="Liang C."/>
            <person name="Lipzen A."/>
            <person name="Lutzoni F."/>
            <person name="Magnuson J."/>
            <person name="Mondo S."/>
            <person name="Nolan M."/>
            <person name="Ohm R."/>
            <person name="Pangilinan J."/>
            <person name="Park H.-J."/>
            <person name="Ramirez L."/>
            <person name="Alfaro M."/>
            <person name="Sun H."/>
            <person name="Tritt A."/>
            <person name="Yoshinaga Y."/>
            <person name="Zwiers L.-H."/>
            <person name="Turgeon B."/>
            <person name="Goodwin S."/>
            <person name="Spatafora J."/>
            <person name="Crous P."/>
            <person name="Grigoriev I."/>
        </authorList>
    </citation>
    <scope>NUCLEOTIDE SEQUENCE</scope>
    <source>
        <strain evidence="1">HMLAC05119</strain>
    </source>
</reference>
<protein>
    <submittedName>
        <fullName evidence="1">Uncharacterized protein</fullName>
    </submittedName>
</protein>
<dbReference type="Proteomes" id="UP000800096">
    <property type="component" value="Unassembled WGS sequence"/>
</dbReference>
<evidence type="ECO:0000313" key="2">
    <source>
        <dbReference type="Proteomes" id="UP000800096"/>
    </source>
</evidence>
<proteinExistence type="predicted"/>
<accession>A0A6A5QF63</accession>
<keyword evidence="2" id="KW-1185">Reference proteome</keyword>
<gene>
    <name evidence="1" type="ORF">BDU57DRAFT_519068</name>
</gene>
<dbReference type="EMBL" id="ML979137">
    <property type="protein sequence ID" value="KAF1914205.1"/>
    <property type="molecule type" value="Genomic_DNA"/>
</dbReference>
<organism evidence="1 2">
    <name type="scientific">Ampelomyces quisqualis</name>
    <name type="common">Powdery mildew agent</name>
    <dbReference type="NCBI Taxonomy" id="50730"/>
    <lineage>
        <taxon>Eukaryota</taxon>
        <taxon>Fungi</taxon>
        <taxon>Dikarya</taxon>
        <taxon>Ascomycota</taxon>
        <taxon>Pezizomycotina</taxon>
        <taxon>Dothideomycetes</taxon>
        <taxon>Pleosporomycetidae</taxon>
        <taxon>Pleosporales</taxon>
        <taxon>Pleosporineae</taxon>
        <taxon>Phaeosphaeriaceae</taxon>
        <taxon>Ampelomyces</taxon>
    </lineage>
</organism>
<name>A0A6A5QF63_AMPQU</name>
<dbReference type="AlphaFoldDB" id="A0A6A5QF63"/>
<evidence type="ECO:0000313" key="1">
    <source>
        <dbReference type="EMBL" id="KAF1914205.1"/>
    </source>
</evidence>
<dbReference type="OrthoDB" id="2898618at2759"/>
<sequence>MTALLRSSSDLEHFFPSEIRDQLIAGRDPQTEEVDDPQFIPARRLGGEEKFGGTMTYVVIRAGLFYNGLIFLNDGGRLSVTQGTY</sequence>